<dbReference type="InterPro" id="IPR000524">
    <property type="entry name" value="Tscrpt_reg_HTH_GntR"/>
</dbReference>
<evidence type="ECO:0000313" key="6">
    <source>
        <dbReference type="EMBL" id="KTQ91821.1"/>
    </source>
</evidence>
<dbReference type="PANTHER" id="PTHR44846:SF16">
    <property type="entry name" value="TRANSCRIPTIONAL REGULATOR PHNF-RELATED"/>
    <property type="match status" value="1"/>
</dbReference>
<keyword evidence="3" id="KW-0804">Transcription</keyword>
<dbReference type="InterPro" id="IPR036388">
    <property type="entry name" value="WH-like_DNA-bd_sf"/>
</dbReference>
<dbReference type="STRING" id="401562.NS365_22375"/>
<accession>A0A175R5Z2</accession>
<dbReference type="Gene3D" id="3.40.1410.10">
    <property type="entry name" value="Chorismate lyase-like"/>
    <property type="match status" value="1"/>
</dbReference>
<evidence type="ECO:0000256" key="3">
    <source>
        <dbReference type="ARBA" id="ARBA00023163"/>
    </source>
</evidence>
<evidence type="ECO:0000256" key="4">
    <source>
        <dbReference type="NCBIfam" id="TIGR02018"/>
    </source>
</evidence>
<dbReference type="InterPro" id="IPR010248">
    <property type="entry name" value="His_ut_repres"/>
</dbReference>
<organism evidence="6 7">
    <name type="scientific">Aureimonas ureilytica</name>
    <dbReference type="NCBI Taxonomy" id="401562"/>
    <lineage>
        <taxon>Bacteria</taxon>
        <taxon>Pseudomonadati</taxon>
        <taxon>Pseudomonadota</taxon>
        <taxon>Alphaproteobacteria</taxon>
        <taxon>Hyphomicrobiales</taxon>
        <taxon>Aurantimonadaceae</taxon>
        <taxon>Aureimonas</taxon>
    </lineage>
</organism>
<dbReference type="NCBIfam" id="TIGR02018">
    <property type="entry name" value="his_ut_repres"/>
    <property type="match status" value="1"/>
</dbReference>
<dbReference type="Pfam" id="PF00392">
    <property type="entry name" value="GntR"/>
    <property type="match status" value="1"/>
</dbReference>
<evidence type="ECO:0000256" key="2">
    <source>
        <dbReference type="ARBA" id="ARBA00023125"/>
    </source>
</evidence>
<dbReference type="SUPFAM" id="SSF64288">
    <property type="entry name" value="Chorismate lyase-like"/>
    <property type="match status" value="1"/>
</dbReference>
<name>A0A175R5Z2_9HYPH</name>
<dbReference type="CDD" id="cd07377">
    <property type="entry name" value="WHTH_GntR"/>
    <property type="match status" value="1"/>
</dbReference>
<dbReference type="SMART" id="SM00866">
    <property type="entry name" value="UTRA"/>
    <property type="match status" value="1"/>
</dbReference>
<dbReference type="PRINTS" id="PR00035">
    <property type="entry name" value="HTHGNTR"/>
</dbReference>
<sequence>MSIEDASEGRSEPQRPLYETLKDHVRGRVESGEWPAGHRVPSENEFVEMLGVSRMTVNRALRELATEGLLLRIQGKGSFVAPKKRSSLFQGVPNIADEIGARGGAHSAQIILLQEEVCGPELAEVLEVETGTRVAHSVIVHREDELPIQIEDRFVHLRFAPDYGAQDFTLVTPNSYLSAVAPIVRAEQVIEAISATPWECKLLAIAKSEPCLLVRRRTWCESGVVSTVRLLYPGSRYRLETGG</sequence>
<dbReference type="FunFam" id="1.10.10.10:FF:000079">
    <property type="entry name" value="GntR family transcriptional regulator"/>
    <property type="match status" value="1"/>
</dbReference>
<dbReference type="PANTHER" id="PTHR44846">
    <property type="entry name" value="MANNOSYL-D-GLYCERATE TRANSPORT/METABOLISM SYSTEM REPRESSOR MNGR-RELATED"/>
    <property type="match status" value="1"/>
</dbReference>
<evidence type="ECO:0000256" key="1">
    <source>
        <dbReference type="ARBA" id="ARBA00023015"/>
    </source>
</evidence>
<dbReference type="EMBL" id="LDPZ01000033">
    <property type="protein sequence ID" value="KTQ91821.1"/>
    <property type="molecule type" value="Genomic_DNA"/>
</dbReference>
<reference evidence="6 7" key="1">
    <citation type="journal article" date="2016" name="Front. Microbiol.">
        <title>Genomic Resource of Rice Seed Associated Bacteria.</title>
        <authorList>
            <person name="Midha S."/>
            <person name="Bansal K."/>
            <person name="Sharma S."/>
            <person name="Kumar N."/>
            <person name="Patil P.P."/>
            <person name="Chaudhry V."/>
            <person name="Patil P.B."/>
        </authorList>
    </citation>
    <scope>NUCLEOTIDE SEQUENCE [LARGE SCALE GENOMIC DNA]</scope>
    <source>
        <strain evidence="6 7">NS226</strain>
    </source>
</reference>
<dbReference type="PATRIC" id="fig|401562.3.peg.2811"/>
<dbReference type="Proteomes" id="UP000078272">
    <property type="component" value="Unassembled WGS sequence"/>
</dbReference>
<dbReference type="SMART" id="SM00345">
    <property type="entry name" value="HTH_GNTR"/>
    <property type="match status" value="1"/>
</dbReference>
<dbReference type="InterPro" id="IPR050679">
    <property type="entry name" value="Bact_HTH_transcr_reg"/>
</dbReference>
<dbReference type="Gene3D" id="1.10.10.10">
    <property type="entry name" value="Winged helix-like DNA-binding domain superfamily/Winged helix DNA-binding domain"/>
    <property type="match status" value="1"/>
</dbReference>
<dbReference type="AlphaFoldDB" id="A0A175R5Z2"/>
<dbReference type="GO" id="GO:0045892">
    <property type="term" value="P:negative regulation of DNA-templated transcription"/>
    <property type="evidence" value="ECO:0007669"/>
    <property type="project" value="UniProtKB-UniRule"/>
</dbReference>
<keyword evidence="2" id="KW-0238">DNA-binding</keyword>
<comment type="caution">
    <text evidence="6">The sequence shown here is derived from an EMBL/GenBank/DDBJ whole genome shotgun (WGS) entry which is preliminary data.</text>
</comment>
<dbReference type="InterPro" id="IPR036390">
    <property type="entry name" value="WH_DNA-bd_sf"/>
</dbReference>
<dbReference type="InterPro" id="IPR028978">
    <property type="entry name" value="Chorismate_lyase_/UTRA_dom_sf"/>
</dbReference>
<dbReference type="Pfam" id="PF07702">
    <property type="entry name" value="UTRA"/>
    <property type="match status" value="1"/>
</dbReference>
<proteinExistence type="predicted"/>
<dbReference type="GO" id="GO:0003677">
    <property type="term" value="F:DNA binding"/>
    <property type="evidence" value="ECO:0007669"/>
    <property type="project" value="UniProtKB-UniRule"/>
</dbReference>
<feature type="domain" description="HTH gntR-type" evidence="5">
    <location>
        <begin position="15"/>
        <end position="83"/>
    </location>
</feature>
<protein>
    <recommendedName>
        <fullName evidence="4">Histidine utilization repressor</fullName>
    </recommendedName>
</protein>
<gene>
    <name evidence="6" type="ORF">NS226_15515</name>
</gene>
<evidence type="ECO:0000259" key="5">
    <source>
        <dbReference type="PROSITE" id="PS50949"/>
    </source>
</evidence>
<dbReference type="GO" id="GO:0003700">
    <property type="term" value="F:DNA-binding transcription factor activity"/>
    <property type="evidence" value="ECO:0007669"/>
    <property type="project" value="UniProtKB-UniRule"/>
</dbReference>
<dbReference type="GO" id="GO:0006547">
    <property type="term" value="P:L-histidine metabolic process"/>
    <property type="evidence" value="ECO:0007669"/>
    <property type="project" value="UniProtKB-UniRule"/>
</dbReference>
<dbReference type="InterPro" id="IPR011663">
    <property type="entry name" value="UTRA"/>
</dbReference>
<dbReference type="PROSITE" id="PS50949">
    <property type="entry name" value="HTH_GNTR"/>
    <property type="match status" value="1"/>
</dbReference>
<dbReference type="SUPFAM" id="SSF46785">
    <property type="entry name" value="Winged helix' DNA-binding domain"/>
    <property type="match status" value="1"/>
</dbReference>
<keyword evidence="1" id="KW-0805">Transcription regulation</keyword>
<evidence type="ECO:0000313" key="7">
    <source>
        <dbReference type="Proteomes" id="UP000078272"/>
    </source>
</evidence>